<evidence type="ECO:0000313" key="1">
    <source>
        <dbReference type="EMBL" id="KKM22162.1"/>
    </source>
</evidence>
<protein>
    <submittedName>
        <fullName evidence="1">Uncharacterized protein</fullName>
    </submittedName>
</protein>
<name>A0A0F9I3S6_9ZZZZ</name>
<comment type="caution">
    <text evidence="1">The sequence shown here is derived from an EMBL/GenBank/DDBJ whole genome shotgun (WGS) entry which is preliminary data.</text>
</comment>
<accession>A0A0F9I3S6</accession>
<gene>
    <name evidence="1" type="ORF">LCGC14_1628100</name>
</gene>
<sequence length="214" mass="22114">MAIDTETKRRSMLGMGLMFLVVAPVPDGTLSSVDRLHIIGFPGTIAPSAVTTLLNYVGAIGKTVAGNSPAHVSDSGDNLLILGDIEVQGQAWFGGVLNFTKIDSAGNITAVSGTFSGLTLGSVLFAGTGGILSQDNSNLFWDNSNNRLGIGTASPEAELHIKDSTGSVELLLQSLATTDATIRIRNGASSKWTFGNDASNDEFIISTGSILGTP</sequence>
<reference evidence="1" key="1">
    <citation type="journal article" date="2015" name="Nature">
        <title>Complex archaea that bridge the gap between prokaryotes and eukaryotes.</title>
        <authorList>
            <person name="Spang A."/>
            <person name="Saw J.H."/>
            <person name="Jorgensen S.L."/>
            <person name="Zaremba-Niedzwiedzka K."/>
            <person name="Martijn J."/>
            <person name="Lind A.E."/>
            <person name="van Eijk R."/>
            <person name="Schleper C."/>
            <person name="Guy L."/>
            <person name="Ettema T.J."/>
        </authorList>
    </citation>
    <scope>NUCLEOTIDE SEQUENCE</scope>
</reference>
<proteinExistence type="predicted"/>
<dbReference type="EMBL" id="LAZR01013395">
    <property type="protein sequence ID" value="KKM22162.1"/>
    <property type="molecule type" value="Genomic_DNA"/>
</dbReference>
<dbReference type="AlphaFoldDB" id="A0A0F9I3S6"/>
<organism evidence="1">
    <name type="scientific">marine sediment metagenome</name>
    <dbReference type="NCBI Taxonomy" id="412755"/>
    <lineage>
        <taxon>unclassified sequences</taxon>
        <taxon>metagenomes</taxon>
        <taxon>ecological metagenomes</taxon>
    </lineage>
</organism>
<feature type="non-terminal residue" evidence="1">
    <location>
        <position position="214"/>
    </location>
</feature>